<dbReference type="InterPro" id="IPR000086">
    <property type="entry name" value="NUDIX_hydrolase_dom"/>
</dbReference>
<dbReference type="EMBL" id="MNPV01000010">
    <property type="protein sequence ID" value="ONH40511.1"/>
    <property type="molecule type" value="Genomic_DNA"/>
</dbReference>
<feature type="domain" description="Nudix hydrolase" evidence="3">
    <location>
        <begin position="1"/>
        <end position="127"/>
    </location>
</feature>
<name>A0A1V2J778_PSEAZ</name>
<organism evidence="4 5">
    <name type="scientific">Pseudomonas azotoformans</name>
    <dbReference type="NCBI Taxonomy" id="47878"/>
    <lineage>
        <taxon>Bacteria</taxon>
        <taxon>Pseudomonadati</taxon>
        <taxon>Pseudomonadota</taxon>
        <taxon>Gammaproteobacteria</taxon>
        <taxon>Pseudomonadales</taxon>
        <taxon>Pseudomonadaceae</taxon>
        <taxon>Pseudomonas</taxon>
    </lineage>
</organism>
<evidence type="ECO:0000256" key="1">
    <source>
        <dbReference type="ARBA" id="ARBA00001946"/>
    </source>
</evidence>
<keyword evidence="2" id="KW-0378">Hydrolase</keyword>
<dbReference type="OrthoDB" id="6717368at2"/>
<comment type="cofactor">
    <cofactor evidence="1">
        <name>Mg(2+)</name>
        <dbReference type="ChEBI" id="CHEBI:18420"/>
    </cofactor>
</comment>
<comment type="caution">
    <text evidence="4">The sequence shown here is derived from an EMBL/GenBank/DDBJ whole genome shotgun (WGS) entry which is preliminary data.</text>
</comment>
<dbReference type="CDD" id="cd04663">
    <property type="entry name" value="NUDIX_Hydrolase"/>
    <property type="match status" value="1"/>
</dbReference>
<dbReference type="InterPro" id="IPR015797">
    <property type="entry name" value="NUDIX_hydrolase-like_dom_sf"/>
</dbReference>
<sequence length="138" mass="15316">MIITKACPVVLRTTQTLEILAFEHPLAGLQLVKGSVEPNETTAAAAIRELQEEAGITGNVIRNLGTWHSEITGQTWAFHQCHVSADLPDSWTHFAEDDGGHCFRFFWHPLGSELTNEWHPIFKGALTTLIEKLGSEAR</sequence>
<dbReference type="Gene3D" id="3.90.79.10">
    <property type="entry name" value="Nucleoside Triphosphate Pyrophosphohydrolase"/>
    <property type="match status" value="1"/>
</dbReference>
<dbReference type="GeneID" id="57378560"/>
<dbReference type="AlphaFoldDB" id="A0A1V2J778"/>
<dbReference type="SUPFAM" id="SSF55811">
    <property type="entry name" value="Nudix"/>
    <property type="match status" value="1"/>
</dbReference>
<accession>A0A1V2J778</accession>
<dbReference type="PROSITE" id="PS00893">
    <property type="entry name" value="NUDIX_BOX"/>
    <property type="match status" value="1"/>
</dbReference>
<dbReference type="RefSeq" id="WP_071496263.1">
    <property type="nucleotide sequence ID" value="NZ_LT629702.1"/>
</dbReference>
<evidence type="ECO:0000256" key="2">
    <source>
        <dbReference type="ARBA" id="ARBA00022801"/>
    </source>
</evidence>
<proteinExistence type="predicted"/>
<evidence type="ECO:0000313" key="4">
    <source>
        <dbReference type="EMBL" id="ONH40511.1"/>
    </source>
</evidence>
<dbReference type="InterPro" id="IPR020084">
    <property type="entry name" value="NUDIX_hydrolase_CS"/>
</dbReference>
<evidence type="ECO:0000313" key="5">
    <source>
        <dbReference type="Proteomes" id="UP000188559"/>
    </source>
</evidence>
<gene>
    <name evidence="4" type="ORF">BLL37_28575</name>
</gene>
<dbReference type="Proteomes" id="UP000188559">
    <property type="component" value="Unassembled WGS sequence"/>
</dbReference>
<reference evidence="4 5" key="1">
    <citation type="submission" date="2016-10" db="EMBL/GenBank/DDBJ databases">
        <title>Pseudomonas lactis sp. nov. and Pseudomonas paralactis sp. nov., isolated from bovine raw milk.</title>
        <authorList>
            <person name="Von Neubeck M."/>
            <person name="Huptas C."/>
            <person name="Glueck C."/>
            <person name="Krewinkel M."/>
            <person name="Stoeckel M."/>
            <person name="Stressler T."/>
            <person name="Fischer L."/>
            <person name="Hinrichs J."/>
            <person name="Scherer S."/>
            <person name="Wenning M."/>
        </authorList>
    </citation>
    <scope>NUCLEOTIDE SEQUENCE [LARGE SCALE GENOMIC DNA]</scope>
    <source>
        <strain evidence="4 5">DSM 18862</strain>
    </source>
</reference>
<dbReference type="PROSITE" id="PS51462">
    <property type="entry name" value="NUDIX"/>
    <property type="match status" value="1"/>
</dbReference>
<dbReference type="Pfam" id="PF00293">
    <property type="entry name" value="NUDIX"/>
    <property type="match status" value="1"/>
</dbReference>
<dbReference type="GO" id="GO:0016787">
    <property type="term" value="F:hydrolase activity"/>
    <property type="evidence" value="ECO:0007669"/>
    <property type="project" value="UniProtKB-KW"/>
</dbReference>
<keyword evidence="5" id="KW-1185">Reference proteome</keyword>
<protein>
    <submittedName>
        <fullName evidence="4">DNA mismatch repair protein MutT</fullName>
    </submittedName>
</protein>
<evidence type="ECO:0000259" key="3">
    <source>
        <dbReference type="PROSITE" id="PS51462"/>
    </source>
</evidence>